<evidence type="ECO:0000256" key="3">
    <source>
        <dbReference type="SAM" id="MobiDB-lite"/>
    </source>
</evidence>
<evidence type="ECO:0000313" key="6">
    <source>
        <dbReference type="EMBL" id="PSR88904.1"/>
    </source>
</evidence>
<dbReference type="CDD" id="cd00920">
    <property type="entry name" value="Cupredoxin"/>
    <property type="match status" value="1"/>
</dbReference>
<dbReference type="GO" id="GO:0009055">
    <property type="term" value="F:electron transfer activity"/>
    <property type="evidence" value="ECO:0007669"/>
    <property type="project" value="InterPro"/>
</dbReference>
<dbReference type="Proteomes" id="UP000186601">
    <property type="component" value="Unassembled WGS sequence"/>
</dbReference>
<keyword evidence="4" id="KW-0732">Signal</keyword>
<keyword evidence="7" id="KW-1185">Reference proteome</keyword>
<feature type="region of interest" description="Disordered" evidence="3">
    <location>
        <begin position="176"/>
        <end position="206"/>
    </location>
</feature>
<evidence type="ECO:0000259" key="5">
    <source>
        <dbReference type="Pfam" id="PF00127"/>
    </source>
</evidence>
<dbReference type="Pfam" id="PF00127">
    <property type="entry name" value="Copper-bind"/>
    <property type="match status" value="1"/>
</dbReference>
<dbReference type="GO" id="GO:0005507">
    <property type="term" value="F:copper ion binding"/>
    <property type="evidence" value="ECO:0007669"/>
    <property type="project" value="InterPro"/>
</dbReference>
<gene>
    <name evidence="6" type="ORF">PHLCEN_2v5053</name>
</gene>
<dbReference type="PANTHER" id="PTHR34883:SF15">
    <property type="entry name" value="EXTRACELLULAR SERINE-RICH PROTEIN"/>
    <property type="match status" value="1"/>
</dbReference>
<sequence length="232" mass="22807">MMFKALLAFSLLPLAFSSPQVYGGPVAAPPPATTSSAAASPSSSDIVVQVGSGSTGIAFNPSDIQAPVGHTVTFSFQASIQHSVTQSTFADPCTPISQTQNGTTGFDSGLTQGTTFTVNITDASTPVYFFCKFPTHCGLGMVGSINAPSSGNGSFASYQSAAMAIGSNEKTIPDAGPQTGGVGAVATAGPQTGTPTDAGSAPANTGSSGAAQLSINGVMALLSLGAAVAFTL</sequence>
<evidence type="ECO:0000256" key="2">
    <source>
        <dbReference type="ARBA" id="ARBA00023008"/>
    </source>
</evidence>
<dbReference type="EMBL" id="MLYV02000502">
    <property type="protein sequence ID" value="PSR88904.1"/>
    <property type="molecule type" value="Genomic_DNA"/>
</dbReference>
<dbReference type="InterPro" id="IPR000923">
    <property type="entry name" value="BlueCu_1"/>
</dbReference>
<accession>A0A2R6PC83</accession>
<dbReference type="InterPro" id="IPR052953">
    <property type="entry name" value="Ser-rich/MCO-related"/>
</dbReference>
<protein>
    <recommendedName>
        <fullName evidence="5">Blue (type 1) copper domain-containing protein</fullName>
    </recommendedName>
</protein>
<feature type="compositionally biased region" description="Low complexity" evidence="3">
    <location>
        <begin position="184"/>
        <end position="199"/>
    </location>
</feature>
<reference evidence="6 7" key="1">
    <citation type="submission" date="2018-02" db="EMBL/GenBank/DDBJ databases">
        <title>Genome sequence of the basidiomycete white-rot fungus Phlebia centrifuga.</title>
        <authorList>
            <person name="Granchi Z."/>
            <person name="Peng M."/>
            <person name="de Vries R.P."/>
            <person name="Hilden K."/>
            <person name="Makela M.R."/>
            <person name="Grigoriev I."/>
            <person name="Riley R."/>
        </authorList>
    </citation>
    <scope>NUCLEOTIDE SEQUENCE [LARGE SCALE GENOMIC DNA]</scope>
    <source>
        <strain evidence="6 7">FBCC195</strain>
    </source>
</reference>
<dbReference type="InterPro" id="IPR008972">
    <property type="entry name" value="Cupredoxin"/>
</dbReference>
<dbReference type="Gene3D" id="2.60.40.420">
    <property type="entry name" value="Cupredoxins - blue copper proteins"/>
    <property type="match status" value="1"/>
</dbReference>
<comment type="caution">
    <text evidence="6">The sequence shown here is derived from an EMBL/GenBank/DDBJ whole genome shotgun (WGS) entry which is preliminary data.</text>
</comment>
<feature type="domain" description="Blue (type 1) copper" evidence="5">
    <location>
        <begin position="48"/>
        <end position="145"/>
    </location>
</feature>
<feature type="chain" id="PRO_5015345636" description="Blue (type 1) copper domain-containing protein" evidence="4">
    <location>
        <begin position="18"/>
        <end position="232"/>
    </location>
</feature>
<proteinExistence type="predicted"/>
<evidence type="ECO:0000256" key="1">
    <source>
        <dbReference type="ARBA" id="ARBA00022723"/>
    </source>
</evidence>
<organism evidence="6 7">
    <name type="scientific">Hermanssonia centrifuga</name>
    <dbReference type="NCBI Taxonomy" id="98765"/>
    <lineage>
        <taxon>Eukaryota</taxon>
        <taxon>Fungi</taxon>
        <taxon>Dikarya</taxon>
        <taxon>Basidiomycota</taxon>
        <taxon>Agaricomycotina</taxon>
        <taxon>Agaricomycetes</taxon>
        <taxon>Polyporales</taxon>
        <taxon>Meruliaceae</taxon>
        <taxon>Hermanssonia</taxon>
    </lineage>
</organism>
<feature type="signal peptide" evidence="4">
    <location>
        <begin position="1"/>
        <end position="17"/>
    </location>
</feature>
<keyword evidence="1" id="KW-0479">Metal-binding</keyword>
<evidence type="ECO:0000313" key="7">
    <source>
        <dbReference type="Proteomes" id="UP000186601"/>
    </source>
</evidence>
<name>A0A2R6PC83_9APHY</name>
<keyword evidence="2" id="KW-0186">Copper</keyword>
<evidence type="ECO:0000256" key="4">
    <source>
        <dbReference type="SAM" id="SignalP"/>
    </source>
</evidence>
<dbReference type="PANTHER" id="PTHR34883">
    <property type="entry name" value="SERINE-RICH PROTEIN, PUTATIVE-RELATED-RELATED"/>
    <property type="match status" value="1"/>
</dbReference>
<dbReference type="OrthoDB" id="1921208at2759"/>
<dbReference type="SUPFAM" id="SSF49503">
    <property type="entry name" value="Cupredoxins"/>
    <property type="match status" value="1"/>
</dbReference>
<dbReference type="AlphaFoldDB" id="A0A2R6PC83"/>